<name>A0ABY8J1L0_9BACI</name>
<dbReference type="Pfam" id="PF00583">
    <property type="entry name" value="Acetyltransf_1"/>
    <property type="match status" value="1"/>
</dbReference>
<keyword evidence="2 4" id="KW-0012">Acyltransferase</keyword>
<dbReference type="GO" id="GO:0016746">
    <property type="term" value="F:acyltransferase activity"/>
    <property type="evidence" value="ECO:0007669"/>
    <property type="project" value="UniProtKB-KW"/>
</dbReference>
<dbReference type="EMBL" id="CP121671">
    <property type="protein sequence ID" value="WFT74660.1"/>
    <property type="molecule type" value="Genomic_DNA"/>
</dbReference>
<sequence>MESPIKLLLVQARQDYLPYLLLADETVEIINEYINDGELYAIVYNQQTIGVCLFTFPTPYTVEVKNFAIQPENQGQGLGKRVMSCAFQLYKERGFEDMVVGTANSSIANLAFYQKTGFRMDGIIKDFFARYPEPLYEDGIRALDMIRFRRKLIYERKLDRSIK</sequence>
<gene>
    <name evidence="4" type="ORF">P9989_20300</name>
</gene>
<feature type="domain" description="N-acetyltransferase" evidence="3">
    <location>
        <begin position="1"/>
        <end position="150"/>
    </location>
</feature>
<evidence type="ECO:0000313" key="5">
    <source>
        <dbReference type="Proteomes" id="UP001221597"/>
    </source>
</evidence>
<dbReference type="InterPro" id="IPR000182">
    <property type="entry name" value="GNAT_dom"/>
</dbReference>
<dbReference type="InterPro" id="IPR016181">
    <property type="entry name" value="Acyl_CoA_acyltransferase"/>
</dbReference>
<dbReference type="PANTHER" id="PTHR43800:SF1">
    <property type="entry name" value="PEPTIDYL-LYSINE N-ACETYLTRANSFERASE YJAB"/>
    <property type="match status" value="1"/>
</dbReference>
<proteinExistence type="predicted"/>
<keyword evidence="1 4" id="KW-0808">Transferase</keyword>
<dbReference type="PROSITE" id="PS51186">
    <property type="entry name" value="GNAT"/>
    <property type="match status" value="1"/>
</dbReference>
<dbReference type="EC" id="2.3.1.-" evidence="4"/>
<evidence type="ECO:0000313" key="4">
    <source>
        <dbReference type="EMBL" id="WFT74660.1"/>
    </source>
</evidence>
<evidence type="ECO:0000256" key="2">
    <source>
        <dbReference type="ARBA" id="ARBA00023315"/>
    </source>
</evidence>
<dbReference type="Proteomes" id="UP001221597">
    <property type="component" value="Chromosome"/>
</dbReference>
<reference evidence="4 5" key="1">
    <citation type="submission" date="2023-04" db="EMBL/GenBank/DDBJ databases">
        <title>Genome sequence of Halobacillus naozhouensis KACC 21980.</title>
        <authorList>
            <person name="Kim S."/>
            <person name="Heo J."/>
            <person name="Kwon S.-W."/>
        </authorList>
    </citation>
    <scope>NUCLEOTIDE SEQUENCE [LARGE SCALE GENOMIC DNA]</scope>
    <source>
        <strain evidence="4 5">KCTC 13234</strain>
    </source>
</reference>
<accession>A0ABY8J1L0</accession>
<dbReference type="RefSeq" id="WP_283076656.1">
    <property type="nucleotide sequence ID" value="NZ_CP121671.1"/>
</dbReference>
<keyword evidence="5" id="KW-1185">Reference proteome</keyword>
<evidence type="ECO:0000259" key="3">
    <source>
        <dbReference type="PROSITE" id="PS51186"/>
    </source>
</evidence>
<dbReference type="PANTHER" id="PTHR43800">
    <property type="entry name" value="PEPTIDYL-LYSINE N-ACETYLTRANSFERASE YJAB"/>
    <property type="match status" value="1"/>
</dbReference>
<dbReference type="Gene3D" id="3.40.630.30">
    <property type="match status" value="1"/>
</dbReference>
<dbReference type="SUPFAM" id="SSF55729">
    <property type="entry name" value="Acyl-CoA N-acyltransferases (Nat)"/>
    <property type="match status" value="1"/>
</dbReference>
<dbReference type="CDD" id="cd04301">
    <property type="entry name" value="NAT_SF"/>
    <property type="match status" value="1"/>
</dbReference>
<organism evidence="4 5">
    <name type="scientific">Halobacillus naozhouensis</name>
    <dbReference type="NCBI Taxonomy" id="554880"/>
    <lineage>
        <taxon>Bacteria</taxon>
        <taxon>Bacillati</taxon>
        <taxon>Bacillota</taxon>
        <taxon>Bacilli</taxon>
        <taxon>Bacillales</taxon>
        <taxon>Bacillaceae</taxon>
        <taxon>Halobacillus</taxon>
    </lineage>
</organism>
<protein>
    <submittedName>
        <fullName evidence="4">GNAT family N-acetyltransferase</fullName>
        <ecNumber evidence="4">2.3.1.-</ecNumber>
    </submittedName>
</protein>
<evidence type="ECO:0000256" key="1">
    <source>
        <dbReference type="ARBA" id="ARBA00022679"/>
    </source>
</evidence>